<dbReference type="Proteomes" id="UP000547499">
    <property type="component" value="Unassembled WGS sequence"/>
</dbReference>
<dbReference type="FunFam" id="3.40.50.410:FF:000029">
    <property type="entry name" value="Cochlin"/>
    <property type="match status" value="1"/>
</dbReference>
<feature type="non-terminal residue" evidence="13">
    <location>
        <position position="1"/>
    </location>
</feature>
<organism evidence="13 14">
    <name type="scientific">Lanius ludovicianus</name>
    <name type="common">Loggerhead shrike</name>
    <dbReference type="NCBI Taxonomy" id="28713"/>
    <lineage>
        <taxon>Eukaryota</taxon>
        <taxon>Metazoa</taxon>
        <taxon>Chordata</taxon>
        <taxon>Craniata</taxon>
        <taxon>Vertebrata</taxon>
        <taxon>Euteleostomi</taxon>
        <taxon>Archelosauria</taxon>
        <taxon>Archosauria</taxon>
        <taxon>Dinosauria</taxon>
        <taxon>Saurischia</taxon>
        <taxon>Theropoda</taxon>
        <taxon>Coelurosauria</taxon>
        <taxon>Aves</taxon>
        <taxon>Neognathae</taxon>
        <taxon>Neoaves</taxon>
        <taxon>Telluraves</taxon>
        <taxon>Australaves</taxon>
        <taxon>Passeriformes</taxon>
        <taxon>Corvoidea</taxon>
        <taxon>Laniidae</taxon>
        <taxon>Lanius</taxon>
    </lineage>
</organism>
<dbReference type="SUPFAM" id="SSF69848">
    <property type="entry name" value="LCCL domain"/>
    <property type="match status" value="1"/>
</dbReference>
<dbReference type="InterPro" id="IPR050525">
    <property type="entry name" value="ECM_Assembly_Org"/>
</dbReference>
<gene>
    <name evidence="13" type="primary">Vit_0</name>
    <name evidence="13" type="ORF">LANLUD_R11001</name>
</gene>
<keyword evidence="5 10" id="KW-0732">Signal</keyword>
<dbReference type="PROSITE" id="PS50820">
    <property type="entry name" value="LCCL"/>
    <property type="match status" value="1"/>
</dbReference>
<evidence type="ECO:0000256" key="4">
    <source>
        <dbReference type="ARBA" id="ARBA00022525"/>
    </source>
</evidence>
<feature type="non-terminal residue" evidence="13">
    <location>
        <position position="701"/>
    </location>
</feature>
<evidence type="ECO:0000256" key="9">
    <source>
        <dbReference type="SAM" id="MobiDB-lite"/>
    </source>
</evidence>
<dbReference type="InterPro" id="IPR002035">
    <property type="entry name" value="VWF_A"/>
</dbReference>
<evidence type="ECO:0000256" key="7">
    <source>
        <dbReference type="ARBA" id="ARBA00023157"/>
    </source>
</evidence>
<accession>A0A7K5RW00</accession>
<dbReference type="CDD" id="cd01472">
    <property type="entry name" value="vWA_collagen"/>
    <property type="match status" value="1"/>
</dbReference>
<evidence type="ECO:0000256" key="5">
    <source>
        <dbReference type="ARBA" id="ARBA00022729"/>
    </source>
</evidence>
<evidence type="ECO:0000256" key="3">
    <source>
        <dbReference type="ARBA" id="ARBA00013828"/>
    </source>
</evidence>
<reference evidence="13 14" key="1">
    <citation type="submission" date="2019-09" db="EMBL/GenBank/DDBJ databases">
        <title>Bird 10,000 Genomes (B10K) Project - Family phase.</title>
        <authorList>
            <person name="Zhang G."/>
        </authorList>
    </citation>
    <scope>NUCLEOTIDE SEQUENCE [LARGE SCALE GENOMIC DNA]</scope>
    <source>
        <strain evidence="13">B10K-DU-001-65</strain>
        <tissue evidence="13">Muscle</tissue>
    </source>
</reference>
<dbReference type="GO" id="GO:0030198">
    <property type="term" value="P:extracellular matrix organization"/>
    <property type="evidence" value="ECO:0007669"/>
    <property type="project" value="TreeGrafter"/>
</dbReference>
<dbReference type="EMBL" id="VYXG01005745">
    <property type="protein sequence ID" value="NWT83892.1"/>
    <property type="molecule type" value="Genomic_DNA"/>
</dbReference>
<dbReference type="PANTHER" id="PTHR24020:SF23">
    <property type="entry name" value="VITRIN"/>
    <property type="match status" value="1"/>
</dbReference>
<feature type="signal peptide" evidence="10">
    <location>
        <begin position="1"/>
        <end position="23"/>
    </location>
</feature>
<protein>
    <recommendedName>
        <fullName evidence="3">Cochlin</fullName>
    </recommendedName>
</protein>
<dbReference type="PRINTS" id="PR00453">
    <property type="entry name" value="VWFADOMAIN"/>
</dbReference>
<dbReference type="SMART" id="SM00327">
    <property type="entry name" value="VWA"/>
    <property type="match status" value="2"/>
</dbReference>
<dbReference type="GO" id="GO:0005576">
    <property type="term" value="C:extracellular region"/>
    <property type="evidence" value="ECO:0007669"/>
    <property type="project" value="UniProtKB-SubCell"/>
</dbReference>
<dbReference type="Pfam" id="PF00092">
    <property type="entry name" value="VWA"/>
    <property type="match status" value="2"/>
</dbReference>
<dbReference type="GO" id="GO:0007605">
    <property type="term" value="P:sensory perception of sound"/>
    <property type="evidence" value="ECO:0007669"/>
    <property type="project" value="UniProtKB-ARBA"/>
</dbReference>
<dbReference type="FunFam" id="3.40.50.410:FF:000009">
    <property type="entry name" value="Putative vitrin"/>
    <property type="match status" value="1"/>
</dbReference>
<evidence type="ECO:0000313" key="13">
    <source>
        <dbReference type="EMBL" id="NWT83892.1"/>
    </source>
</evidence>
<sequence>ALLTMKATVIATFFGVFLTCTSTAKEVTKKTKKAKLYVPQIDCDVKAGKIINPEFIAKCPPGCQDVKYRVYGTDIYASFSSVCNAAIHSGIIDNTGGKILVQKVAGHSGYRGSFSNGVRSLSLPRWRESFLVSEGKPRKGVTYPTTLEYSSSKSTAVKSGNVNVPTGDVVHKEHQTTPVPTPATQMATTTPTPTTTTTDPSTTVPQPTTTPSATRTTAAAAKTGPGLHRVRDMAFRSTSTSASNRNILRHNTGVQRQEPVATFQRAAGSPAHLAMETDSWKPGLSLFDTGFSSKEELNPKPLEPISQGNQNCKVDLSFLMDGSWSIGKRRFQLQKRFLANVAQALGIGSTGPLMGIVQYGDDPSTEFNLKTYANSKDLRNAIEKIQQKGGLSNVGKALSFVNKNFFLDANGNRGGAPNVVVVMVDGWPTDRVEEASRLARESGINIFFVTVEAAAQSEKQNVIEPNFVDKVLMCRTSGFYSINVPSWFSLHKVVQPLVKRVCDTDRLACSKTCLNSADIGFVIDGSSSVGTGNFRTVLQFVANISKEFEISDTDTRIGAVQYTYEQRLEFSFDKHSTKQDVLNAIKRISYWSGGTSTGAAISYTSEHLFSKSKPNKRKIMILITDGRSYDDVSMPAMAAHQNGVIAYSIGVAWAAPDELEAIASDPAKEHSFFVDEFDNLYRYVNQLIQNICTEFNSQPRN</sequence>
<comment type="function">
    <text evidence="1">Plays a role in the control of cell shape and motility in the trabecular meshwork.</text>
</comment>
<dbReference type="FunFam" id="2.170.130.20:FF:000001">
    <property type="entry name" value="Cysteine-rich secretory protein LCCL domain-containing 1"/>
    <property type="match status" value="1"/>
</dbReference>
<keyword evidence="7" id="KW-1015">Disulfide bond</keyword>
<evidence type="ECO:0000256" key="2">
    <source>
        <dbReference type="ARBA" id="ARBA00004613"/>
    </source>
</evidence>
<dbReference type="GO" id="GO:0010811">
    <property type="term" value="P:positive regulation of cell-substrate adhesion"/>
    <property type="evidence" value="ECO:0007669"/>
    <property type="project" value="TreeGrafter"/>
</dbReference>
<keyword evidence="8" id="KW-0325">Glycoprotein</keyword>
<dbReference type="PANTHER" id="PTHR24020">
    <property type="entry name" value="COLLAGEN ALPHA"/>
    <property type="match status" value="1"/>
</dbReference>
<evidence type="ECO:0000313" key="14">
    <source>
        <dbReference type="Proteomes" id="UP000547499"/>
    </source>
</evidence>
<keyword evidence="14" id="KW-1185">Reference proteome</keyword>
<dbReference type="InterPro" id="IPR036609">
    <property type="entry name" value="LCCL_sf"/>
</dbReference>
<keyword evidence="6" id="KW-0677">Repeat</keyword>
<name>A0A7K5RW00_LANLU</name>
<feature type="domain" description="VWFA" evidence="11">
    <location>
        <begin position="518"/>
        <end position="691"/>
    </location>
</feature>
<dbReference type="SUPFAM" id="SSF53300">
    <property type="entry name" value="vWA-like"/>
    <property type="match status" value="2"/>
</dbReference>
<comment type="subcellular location">
    <subcellularLocation>
        <location evidence="2">Secreted</location>
    </subcellularLocation>
</comment>
<dbReference type="SMART" id="SM00603">
    <property type="entry name" value="LCCL"/>
    <property type="match status" value="1"/>
</dbReference>
<evidence type="ECO:0000256" key="8">
    <source>
        <dbReference type="ARBA" id="ARBA00023180"/>
    </source>
</evidence>
<dbReference type="AlphaFoldDB" id="A0A7K5RW00"/>
<evidence type="ECO:0000256" key="10">
    <source>
        <dbReference type="SAM" id="SignalP"/>
    </source>
</evidence>
<evidence type="ECO:0000259" key="12">
    <source>
        <dbReference type="PROSITE" id="PS50820"/>
    </source>
</evidence>
<dbReference type="Pfam" id="PF03815">
    <property type="entry name" value="LCCL"/>
    <property type="match status" value="1"/>
</dbReference>
<dbReference type="InterPro" id="IPR036465">
    <property type="entry name" value="vWFA_dom_sf"/>
</dbReference>
<feature type="domain" description="LCCL" evidence="12">
    <location>
        <begin position="23"/>
        <end position="130"/>
    </location>
</feature>
<feature type="compositionally biased region" description="Low complexity" evidence="9">
    <location>
        <begin position="176"/>
        <end position="223"/>
    </location>
</feature>
<dbReference type="Gene3D" id="3.40.50.410">
    <property type="entry name" value="von Willebrand factor, type A domain"/>
    <property type="match status" value="2"/>
</dbReference>
<evidence type="ECO:0000259" key="11">
    <source>
        <dbReference type="PROSITE" id="PS50234"/>
    </source>
</evidence>
<dbReference type="GO" id="GO:0005614">
    <property type="term" value="C:interstitial matrix"/>
    <property type="evidence" value="ECO:0007669"/>
    <property type="project" value="TreeGrafter"/>
</dbReference>
<feature type="domain" description="VWFA" evidence="11">
    <location>
        <begin position="315"/>
        <end position="497"/>
    </location>
</feature>
<evidence type="ECO:0000256" key="6">
    <source>
        <dbReference type="ARBA" id="ARBA00022737"/>
    </source>
</evidence>
<proteinExistence type="predicted"/>
<feature type="chain" id="PRO_5029815337" description="Cochlin" evidence="10">
    <location>
        <begin position="24"/>
        <end position="701"/>
    </location>
</feature>
<comment type="caution">
    <text evidence="13">The sequence shown here is derived from an EMBL/GenBank/DDBJ whole genome shotgun (WGS) entry which is preliminary data.</text>
</comment>
<keyword evidence="4" id="KW-0964">Secreted</keyword>
<dbReference type="InterPro" id="IPR004043">
    <property type="entry name" value="LCCL"/>
</dbReference>
<dbReference type="Gene3D" id="2.170.130.20">
    <property type="entry name" value="LCCL-like domain"/>
    <property type="match status" value="1"/>
</dbReference>
<dbReference type="PROSITE" id="PS50234">
    <property type="entry name" value="VWFA"/>
    <property type="match status" value="2"/>
</dbReference>
<feature type="region of interest" description="Disordered" evidence="9">
    <location>
        <begin position="172"/>
        <end position="224"/>
    </location>
</feature>
<evidence type="ECO:0000256" key="1">
    <source>
        <dbReference type="ARBA" id="ARBA00003388"/>
    </source>
</evidence>